<gene>
    <name evidence="6" type="ORF">SAMN05444158_3245</name>
</gene>
<dbReference type="GO" id="GO:0005829">
    <property type="term" value="C:cytosol"/>
    <property type="evidence" value="ECO:0007669"/>
    <property type="project" value="TreeGrafter"/>
</dbReference>
<dbReference type="InterPro" id="IPR049299">
    <property type="entry name" value="Thio2_N"/>
</dbReference>
<dbReference type="Gene3D" id="3.40.30.10">
    <property type="entry name" value="Glutaredoxin"/>
    <property type="match status" value="1"/>
</dbReference>
<keyword evidence="7" id="KW-1185">Reference proteome</keyword>
<name>A0A1H1V4P8_9BRAD</name>
<feature type="domain" description="Thioredoxin" evidence="5">
    <location>
        <begin position="36"/>
        <end position="146"/>
    </location>
</feature>
<evidence type="ECO:0000256" key="3">
    <source>
        <dbReference type="ARBA" id="ARBA00023157"/>
    </source>
</evidence>
<evidence type="ECO:0000313" key="6">
    <source>
        <dbReference type="EMBL" id="SDS79717.1"/>
    </source>
</evidence>
<dbReference type="GO" id="GO:0015035">
    <property type="term" value="F:protein-disulfide reductase activity"/>
    <property type="evidence" value="ECO:0007669"/>
    <property type="project" value="TreeGrafter"/>
</dbReference>
<dbReference type="PROSITE" id="PS00194">
    <property type="entry name" value="THIOREDOXIN_1"/>
    <property type="match status" value="1"/>
</dbReference>
<organism evidence="6 7">
    <name type="scientific">Bradyrhizobium canariense</name>
    <dbReference type="NCBI Taxonomy" id="255045"/>
    <lineage>
        <taxon>Bacteria</taxon>
        <taxon>Pseudomonadati</taxon>
        <taxon>Pseudomonadota</taxon>
        <taxon>Alphaproteobacteria</taxon>
        <taxon>Hyphomicrobiales</taxon>
        <taxon>Nitrobacteraceae</taxon>
        <taxon>Bradyrhizobium</taxon>
    </lineage>
</organism>
<keyword evidence="2" id="KW-0249">Electron transport</keyword>
<dbReference type="PROSITE" id="PS51352">
    <property type="entry name" value="THIOREDOXIN_2"/>
    <property type="match status" value="1"/>
</dbReference>
<evidence type="ECO:0000313" key="7">
    <source>
        <dbReference type="Proteomes" id="UP000243904"/>
    </source>
</evidence>
<dbReference type="PANTHER" id="PTHR45663:SF11">
    <property type="entry name" value="GEO12009P1"/>
    <property type="match status" value="1"/>
</dbReference>
<dbReference type="GO" id="GO:0045454">
    <property type="term" value="P:cell redox homeostasis"/>
    <property type="evidence" value="ECO:0007669"/>
    <property type="project" value="TreeGrafter"/>
</dbReference>
<dbReference type="PRINTS" id="PR00421">
    <property type="entry name" value="THIOREDOXIN"/>
</dbReference>
<dbReference type="EMBL" id="LT629750">
    <property type="protein sequence ID" value="SDS79717.1"/>
    <property type="molecule type" value="Genomic_DNA"/>
</dbReference>
<dbReference type="Gene3D" id="2.30.30.380">
    <property type="entry name" value="Zn-finger domain of Sec23/24"/>
    <property type="match status" value="1"/>
</dbReference>
<keyword evidence="4" id="KW-0676">Redox-active center</keyword>
<dbReference type="InterPro" id="IPR036249">
    <property type="entry name" value="Thioredoxin-like_sf"/>
</dbReference>
<keyword evidence="3" id="KW-1015">Disulfide bond</keyword>
<dbReference type="SUPFAM" id="SSF52833">
    <property type="entry name" value="Thioredoxin-like"/>
    <property type="match status" value="1"/>
</dbReference>
<accession>A0A1H1V4P8</accession>
<dbReference type="AlphaFoldDB" id="A0A1H1V4P8"/>
<dbReference type="PANTHER" id="PTHR45663">
    <property type="entry name" value="GEO12009P1"/>
    <property type="match status" value="1"/>
</dbReference>
<keyword evidence="1" id="KW-0813">Transport</keyword>
<evidence type="ECO:0000256" key="4">
    <source>
        <dbReference type="ARBA" id="ARBA00023284"/>
    </source>
</evidence>
<evidence type="ECO:0000256" key="1">
    <source>
        <dbReference type="ARBA" id="ARBA00022448"/>
    </source>
</evidence>
<dbReference type="NCBIfam" id="NF008229">
    <property type="entry name" value="PRK10996.1"/>
    <property type="match status" value="1"/>
</dbReference>
<evidence type="ECO:0000256" key="2">
    <source>
        <dbReference type="ARBA" id="ARBA00022982"/>
    </source>
</evidence>
<proteinExistence type="predicted"/>
<dbReference type="Pfam" id="PF00085">
    <property type="entry name" value="Thioredoxin"/>
    <property type="match status" value="1"/>
</dbReference>
<protein>
    <submittedName>
        <fullName evidence="6">Thioredoxin</fullName>
    </submittedName>
</protein>
<dbReference type="Pfam" id="PF21352">
    <property type="entry name" value="Zn_ribbon_Thio2"/>
    <property type="match status" value="1"/>
</dbReference>
<sequence>MTTALHIVCPHCDAINRLPRERLRDGAKCGSCHRPLYEGRPAALDSVVRFDRHATHSDIPLLVDFWAIWCGPCRTMAPIFEQAATQLEPDLRLVKVDSDAVQKLLRRFSIQSIPTLMLVHHGREIARKSGVMPLPQLLAWTREHVDGMKV</sequence>
<evidence type="ECO:0000259" key="5">
    <source>
        <dbReference type="PROSITE" id="PS51352"/>
    </source>
</evidence>
<dbReference type="InterPro" id="IPR017937">
    <property type="entry name" value="Thioredoxin_CS"/>
</dbReference>
<dbReference type="InterPro" id="IPR013766">
    <property type="entry name" value="Thioredoxin_domain"/>
</dbReference>
<dbReference type="CDD" id="cd02947">
    <property type="entry name" value="TRX_family"/>
    <property type="match status" value="1"/>
</dbReference>
<dbReference type="RefSeq" id="WP_146687976.1">
    <property type="nucleotide sequence ID" value="NZ_LT629750.1"/>
</dbReference>
<reference evidence="7" key="1">
    <citation type="submission" date="2016-10" db="EMBL/GenBank/DDBJ databases">
        <authorList>
            <person name="Varghese N."/>
            <person name="Submissions S."/>
        </authorList>
    </citation>
    <scope>NUCLEOTIDE SEQUENCE [LARGE SCALE GENOMIC DNA]</scope>
    <source>
        <strain evidence="7">GAS369</strain>
    </source>
</reference>
<dbReference type="Proteomes" id="UP000243904">
    <property type="component" value="Chromosome I"/>
</dbReference>